<proteinExistence type="predicted"/>
<organism evidence="2 3">
    <name type="scientific">Filomicrobium insigne</name>
    <dbReference type="NCBI Taxonomy" id="418854"/>
    <lineage>
        <taxon>Bacteria</taxon>
        <taxon>Pseudomonadati</taxon>
        <taxon>Pseudomonadota</taxon>
        <taxon>Alphaproteobacteria</taxon>
        <taxon>Hyphomicrobiales</taxon>
        <taxon>Hyphomicrobiaceae</taxon>
        <taxon>Filomicrobium</taxon>
    </lineage>
</organism>
<accession>A0A1H0NPB8</accession>
<gene>
    <name evidence="2" type="ORF">SAMN04488061_2054</name>
</gene>
<name>A0A1H0NPB8_9HYPH</name>
<dbReference type="EMBL" id="FNJC01000002">
    <property type="protein sequence ID" value="SDO94210.1"/>
    <property type="molecule type" value="Genomic_DNA"/>
</dbReference>
<feature type="domain" description="Flagellar protein FlgJ N-terminal" evidence="1">
    <location>
        <begin position="108"/>
        <end position="146"/>
    </location>
</feature>
<dbReference type="Pfam" id="PF10135">
    <property type="entry name" value="Rod-binding"/>
    <property type="match status" value="1"/>
</dbReference>
<reference evidence="2 3" key="1">
    <citation type="submission" date="2016-10" db="EMBL/GenBank/DDBJ databases">
        <authorList>
            <person name="Varghese N."/>
            <person name="Submissions S."/>
        </authorList>
    </citation>
    <scope>NUCLEOTIDE SEQUENCE [LARGE SCALE GENOMIC DNA]</scope>
    <source>
        <strain evidence="2 3">CGMCC 1.6497</strain>
    </source>
</reference>
<dbReference type="InterPro" id="IPR019301">
    <property type="entry name" value="Flagellar_prot_FlgJ_N"/>
</dbReference>
<keyword evidence="3" id="KW-1185">Reference proteome</keyword>
<evidence type="ECO:0000313" key="3">
    <source>
        <dbReference type="Proteomes" id="UP000198795"/>
    </source>
</evidence>
<sequence length="213" mass="22076">MGINPSTDLIVDVMRQADPVKVREAAERLAEVGRAVRVERLDANFASLVKDAIGEGETLARSGGGAPQGPVQVVDSHPGVRMAEKLAPGQQLESFVLTQLLENMMPKDADSLFGSGTAGSYWRSMLAEKLAAELTMAGGVGLTEQLGLSGMRDDPKMATAMLGAVLNGGRASAATAEEVVPTLVHGGSAARAIQEIMSPVEGTHSAEPETNGV</sequence>
<dbReference type="Proteomes" id="UP000198795">
    <property type="component" value="Unassembled WGS sequence"/>
</dbReference>
<evidence type="ECO:0000313" key="2">
    <source>
        <dbReference type="EMBL" id="SDO94210.1"/>
    </source>
</evidence>
<evidence type="ECO:0000259" key="1">
    <source>
        <dbReference type="Pfam" id="PF10135"/>
    </source>
</evidence>
<protein>
    <submittedName>
        <fullName evidence="2">Rod binding protein</fullName>
    </submittedName>
</protein>
<comment type="caution">
    <text evidence="2">The sequence shown here is derived from an EMBL/GenBank/DDBJ whole genome shotgun (WGS) entry which is preliminary data.</text>
</comment>
<dbReference type="RefSeq" id="WP_090228415.1">
    <property type="nucleotide sequence ID" value="NZ_FNJC01000002.1"/>
</dbReference>